<sequence>MESWQRYRPMHPRRRVSEPCKMAFAHVRTAWVWSALFCSKREILLTTIWIRFRKLAYRIWDQSKSSSHGLSQTSIPFPINLALALKPQYRTTHQSTRVVSNGVLVRWHMQLGLVRSGDSPLVGSAKSIPSLRAGHTLALKRLPSDH</sequence>
<accession>A0A074SIA6</accession>
<comment type="caution">
    <text evidence="1">The sequence shown here is derived from an EMBL/GenBank/DDBJ whole genome shotgun (WGS) entry which is preliminary data.</text>
</comment>
<protein>
    <submittedName>
        <fullName evidence="1">Uncharacterized protein</fullName>
    </submittedName>
</protein>
<evidence type="ECO:0000313" key="1">
    <source>
        <dbReference type="EMBL" id="KEP49717.1"/>
    </source>
</evidence>
<evidence type="ECO:0000313" key="2">
    <source>
        <dbReference type="Proteomes" id="UP000027456"/>
    </source>
</evidence>
<keyword evidence="2" id="KW-1185">Reference proteome</keyword>
<name>A0A074SIA6_9AGAM</name>
<proteinExistence type="predicted"/>
<reference evidence="1 2" key="1">
    <citation type="submission" date="2013-12" db="EMBL/GenBank/DDBJ databases">
        <authorList>
            <person name="Cubeta M."/>
            <person name="Pakala S."/>
            <person name="Fedorova N."/>
            <person name="Thomas E."/>
            <person name="Dean R."/>
            <person name="Jabaji S."/>
            <person name="Neate S."/>
            <person name="Toda T."/>
            <person name="Tavantzis S."/>
            <person name="Vilgalys R."/>
            <person name="Bharathan N."/>
            <person name="Pakala S."/>
            <person name="Losada L.S."/>
            <person name="Zafar N."/>
            <person name="Nierman W."/>
        </authorList>
    </citation>
    <scope>NUCLEOTIDE SEQUENCE [LARGE SCALE GENOMIC DNA]</scope>
    <source>
        <strain evidence="1 2">123E</strain>
    </source>
</reference>
<dbReference type="Proteomes" id="UP000027456">
    <property type="component" value="Unassembled WGS sequence"/>
</dbReference>
<dbReference type="AlphaFoldDB" id="A0A074SIA6"/>
<gene>
    <name evidence="1" type="ORF">V565_094510</name>
</gene>
<dbReference type="EMBL" id="AZST01000330">
    <property type="protein sequence ID" value="KEP49717.1"/>
    <property type="molecule type" value="Genomic_DNA"/>
</dbReference>
<dbReference type="HOGENOM" id="CLU_1778515_0_0_1"/>
<organism evidence="1 2">
    <name type="scientific">Rhizoctonia solani 123E</name>
    <dbReference type="NCBI Taxonomy" id="1423351"/>
    <lineage>
        <taxon>Eukaryota</taxon>
        <taxon>Fungi</taxon>
        <taxon>Dikarya</taxon>
        <taxon>Basidiomycota</taxon>
        <taxon>Agaricomycotina</taxon>
        <taxon>Agaricomycetes</taxon>
        <taxon>Cantharellales</taxon>
        <taxon>Ceratobasidiaceae</taxon>
        <taxon>Rhizoctonia</taxon>
    </lineage>
</organism>